<feature type="domain" description="Terpene synthase N-terminal" evidence="6">
    <location>
        <begin position="2"/>
        <end position="153"/>
    </location>
</feature>
<dbReference type="Proteomes" id="UP000027138">
    <property type="component" value="Unassembled WGS sequence"/>
</dbReference>
<evidence type="ECO:0000256" key="1">
    <source>
        <dbReference type="ARBA" id="ARBA00001946"/>
    </source>
</evidence>
<dbReference type="InterPro" id="IPR050148">
    <property type="entry name" value="Terpene_synthase-like"/>
</dbReference>
<dbReference type="InterPro" id="IPR008949">
    <property type="entry name" value="Isoprenoid_synthase_dom_sf"/>
</dbReference>
<evidence type="ECO:0000259" key="6">
    <source>
        <dbReference type="Pfam" id="PF01397"/>
    </source>
</evidence>
<evidence type="ECO:0000256" key="5">
    <source>
        <dbReference type="ARBA" id="ARBA00023239"/>
    </source>
</evidence>
<dbReference type="EMBL" id="KK915662">
    <property type="protein sequence ID" value="KDP20828.1"/>
    <property type="molecule type" value="Genomic_DNA"/>
</dbReference>
<sequence length="490" mass="56255">MERLKEDVKHLFFEAVNLEAKLELVDWIRKLGLASHFEVEIKEALDTIASSTKNSSLNIDKNLYVTALSFTLLRQHGYEVSQEMFSEFLDEMGSFMESKCLDVKGVLELFEASHVALQGENILDEAKAFSIRILKDIKSRDDSNLSKHAAHSLDLPYHWRVQWFDVEWQINTYEKDKDTKNTLLDLAKLNFNIVQATLQKDLKEISRWWSSLGLIENLNFTRDRLVESFLCSVGVAFEPQFSCLRKWLTKAIIMVLIIDDVYDVYGSLEELQHFTDAISRRDTKEIEQLPECMQICFQALNSITGETASKKVWADFCEALLVEAKWYHKGYTPTLQEYLDNAWISSSGTVLCVTSYFSLVNDEDMQDFMGINQDLVYNISLIIRLCNDLGTSVAEQERGDAASSIVCYMREKNVSEEAAKNYVKSLINNSWKKINGQCFGLLPNCNHLNIITNMARVAHNLYQYGDGFGIQDREIKKQILSLLVDPLELD</sequence>
<evidence type="ECO:0000256" key="4">
    <source>
        <dbReference type="ARBA" id="ARBA00022842"/>
    </source>
</evidence>
<dbReference type="SUPFAM" id="SSF48239">
    <property type="entry name" value="Terpenoid cyclases/Protein prenyltransferases"/>
    <property type="match status" value="1"/>
</dbReference>
<dbReference type="PANTHER" id="PTHR31225">
    <property type="entry name" value="OS04G0344100 PROTEIN-RELATED"/>
    <property type="match status" value="1"/>
</dbReference>
<keyword evidence="4" id="KW-0460">Magnesium</keyword>
<proteinExistence type="inferred from homology"/>
<evidence type="ECO:0000259" key="7">
    <source>
        <dbReference type="Pfam" id="PF03936"/>
    </source>
</evidence>
<dbReference type="InterPro" id="IPR008930">
    <property type="entry name" value="Terpenoid_cyclase/PrenylTrfase"/>
</dbReference>
<dbReference type="Gene3D" id="1.10.600.10">
    <property type="entry name" value="Farnesyl Diphosphate Synthase"/>
    <property type="match status" value="1"/>
</dbReference>
<dbReference type="GO" id="GO:0000287">
    <property type="term" value="F:magnesium ion binding"/>
    <property type="evidence" value="ECO:0007669"/>
    <property type="project" value="InterPro"/>
</dbReference>
<dbReference type="InterPro" id="IPR034741">
    <property type="entry name" value="Terpene_cyclase-like_1_C"/>
</dbReference>
<dbReference type="AlphaFoldDB" id="A0A067JDK2"/>
<accession>A0A067JDK2</accession>
<dbReference type="InterPro" id="IPR001906">
    <property type="entry name" value="Terpene_synth_N"/>
</dbReference>
<dbReference type="PANTHER" id="PTHR31225:SF94">
    <property type="entry name" value="ALPHA-FARNESENE SYNTHASE"/>
    <property type="match status" value="1"/>
</dbReference>
<evidence type="ECO:0000313" key="9">
    <source>
        <dbReference type="Proteomes" id="UP000027138"/>
    </source>
</evidence>
<evidence type="ECO:0000313" key="8">
    <source>
        <dbReference type="EMBL" id="KDP20828.1"/>
    </source>
</evidence>
<dbReference type="Pfam" id="PF03936">
    <property type="entry name" value="Terpene_synth_C"/>
    <property type="match status" value="1"/>
</dbReference>
<keyword evidence="9" id="KW-1185">Reference proteome</keyword>
<dbReference type="SFLD" id="SFLDG01019">
    <property type="entry name" value="Terpene_Cyclase_Like_1_C_Termi"/>
    <property type="match status" value="1"/>
</dbReference>
<dbReference type="STRING" id="180498.A0A067JDK2"/>
<dbReference type="OrthoDB" id="1936865at2759"/>
<dbReference type="Pfam" id="PF01397">
    <property type="entry name" value="Terpene_synth"/>
    <property type="match status" value="1"/>
</dbReference>
<name>A0A067JDK2_JATCU</name>
<dbReference type="CDD" id="cd00684">
    <property type="entry name" value="Terpene_cyclase_plant_C1"/>
    <property type="match status" value="1"/>
</dbReference>
<organism evidence="8 9">
    <name type="scientific">Jatropha curcas</name>
    <name type="common">Barbados nut</name>
    <dbReference type="NCBI Taxonomy" id="180498"/>
    <lineage>
        <taxon>Eukaryota</taxon>
        <taxon>Viridiplantae</taxon>
        <taxon>Streptophyta</taxon>
        <taxon>Embryophyta</taxon>
        <taxon>Tracheophyta</taxon>
        <taxon>Spermatophyta</taxon>
        <taxon>Magnoliopsida</taxon>
        <taxon>eudicotyledons</taxon>
        <taxon>Gunneridae</taxon>
        <taxon>Pentapetalae</taxon>
        <taxon>rosids</taxon>
        <taxon>fabids</taxon>
        <taxon>Malpighiales</taxon>
        <taxon>Euphorbiaceae</taxon>
        <taxon>Crotonoideae</taxon>
        <taxon>Jatropheae</taxon>
        <taxon>Jatropha</taxon>
    </lineage>
</organism>
<dbReference type="Gene3D" id="1.50.10.130">
    <property type="entry name" value="Terpene synthase, N-terminal domain"/>
    <property type="match status" value="1"/>
</dbReference>
<evidence type="ECO:0000256" key="2">
    <source>
        <dbReference type="ARBA" id="ARBA00006333"/>
    </source>
</evidence>
<dbReference type="FunFam" id="1.10.600.10:FF:000007">
    <property type="entry name" value="Isoprene synthase, chloroplastic"/>
    <property type="match status" value="1"/>
</dbReference>
<dbReference type="GO" id="GO:0010333">
    <property type="term" value="F:terpene synthase activity"/>
    <property type="evidence" value="ECO:0007669"/>
    <property type="project" value="InterPro"/>
</dbReference>
<gene>
    <name evidence="8" type="ORF">JCGZ_21299</name>
</gene>
<reference evidence="8 9" key="1">
    <citation type="journal article" date="2014" name="PLoS ONE">
        <title>Global Analysis of Gene Expression Profiles in Physic Nut (Jatropha curcas L.) Seedlings Exposed to Salt Stress.</title>
        <authorList>
            <person name="Zhang L."/>
            <person name="Zhang C."/>
            <person name="Wu P."/>
            <person name="Chen Y."/>
            <person name="Li M."/>
            <person name="Jiang H."/>
            <person name="Wu G."/>
        </authorList>
    </citation>
    <scope>NUCLEOTIDE SEQUENCE [LARGE SCALE GENOMIC DNA]</scope>
    <source>
        <strain evidence="9">cv. GZQX0401</strain>
        <tissue evidence="8">Young leaves</tissue>
    </source>
</reference>
<protein>
    <submittedName>
        <fullName evidence="8">Uncharacterized protein</fullName>
    </submittedName>
</protein>
<dbReference type="SFLD" id="SFLDS00005">
    <property type="entry name" value="Isoprenoid_Synthase_Type_I"/>
    <property type="match status" value="1"/>
</dbReference>
<comment type="similarity">
    <text evidence="2">Belongs to the terpene synthase family.</text>
</comment>
<keyword evidence="5" id="KW-0456">Lyase</keyword>
<keyword evidence="3" id="KW-0479">Metal-binding</keyword>
<dbReference type="GO" id="GO:0016102">
    <property type="term" value="P:diterpenoid biosynthetic process"/>
    <property type="evidence" value="ECO:0007669"/>
    <property type="project" value="InterPro"/>
</dbReference>
<feature type="domain" description="Terpene synthase metal-binding" evidence="7">
    <location>
        <begin position="211"/>
        <end position="433"/>
    </location>
</feature>
<dbReference type="InterPro" id="IPR005630">
    <property type="entry name" value="Terpene_synthase_metal-bd"/>
</dbReference>
<dbReference type="SUPFAM" id="SSF48576">
    <property type="entry name" value="Terpenoid synthases"/>
    <property type="match status" value="1"/>
</dbReference>
<dbReference type="InterPro" id="IPR044814">
    <property type="entry name" value="Terpene_cyclase_plant_C1"/>
</dbReference>
<evidence type="ECO:0000256" key="3">
    <source>
        <dbReference type="ARBA" id="ARBA00022723"/>
    </source>
</evidence>
<dbReference type="GO" id="GO:0120251">
    <property type="term" value="P:hydrocarbon biosynthetic process"/>
    <property type="evidence" value="ECO:0007669"/>
    <property type="project" value="UniProtKB-ARBA"/>
</dbReference>
<dbReference type="InterPro" id="IPR036965">
    <property type="entry name" value="Terpene_synth_N_sf"/>
</dbReference>
<comment type="cofactor">
    <cofactor evidence="1">
        <name>Mg(2+)</name>
        <dbReference type="ChEBI" id="CHEBI:18420"/>
    </cofactor>
</comment>